<dbReference type="GO" id="GO:0017000">
    <property type="term" value="P:antibiotic biosynthetic process"/>
    <property type="evidence" value="ECO:0007669"/>
    <property type="project" value="UniProtKB-ARBA"/>
</dbReference>
<dbReference type="GO" id="GO:0008194">
    <property type="term" value="F:UDP-glycosyltransferase activity"/>
    <property type="evidence" value="ECO:0007669"/>
    <property type="project" value="InterPro"/>
</dbReference>
<dbReference type="InterPro" id="IPR010610">
    <property type="entry name" value="EryCIII-like_C"/>
</dbReference>
<dbReference type="InterPro" id="IPR002213">
    <property type="entry name" value="UDP_glucos_trans"/>
</dbReference>
<dbReference type="KEGG" id="whr:OG579_16505"/>
<gene>
    <name evidence="2" type="ORF">OG579_16505</name>
</gene>
<reference evidence="2 3" key="1">
    <citation type="submission" date="2022-10" db="EMBL/GenBank/DDBJ databases">
        <title>The complete genomes of actinobacterial strains from the NBC collection.</title>
        <authorList>
            <person name="Joergensen T.S."/>
            <person name="Alvarez Arevalo M."/>
            <person name="Sterndorff E.B."/>
            <person name="Faurdal D."/>
            <person name="Vuksanovic O."/>
            <person name="Mourched A.-S."/>
            <person name="Charusanti P."/>
            <person name="Shaw S."/>
            <person name="Blin K."/>
            <person name="Weber T."/>
        </authorList>
    </citation>
    <scope>NUCLEOTIDE SEQUENCE [LARGE SCALE GENOMIC DNA]</scope>
    <source>
        <strain evidence="2 3">NBC_00319</strain>
    </source>
</reference>
<dbReference type="SUPFAM" id="SSF53756">
    <property type="entry name" value="UDP-Glycosyltransferase/glycogen phosphorylase"/>
    <property type="match status" value="1"/>
</dbReference>
<feature type="domain" description="Erythromycin biosynthesis protein CIII-like C-terminal" evidence="1">
    <location>
        <begin position="310"/>
        <end position="400"/>
    </location>
</feature>
<dbReference type="EMBL" id="CP108021">
    <property type="protein sequence ID" value="WUM19291.1"/>
    <property type="molecule type" value="Genomic_DNA"/>
</dbReference>
<accession>A0AAU4JZT5</accession>
<protein>
    <submittedName>
        <fullName evidence="2">Glycosyltransferase</fullName>
    </submittedName>
</protein>
<dbReference type="GO" id="GO:0016758">
    <property type="term" value="F:hexosyltransferase activity"/>
    <property type="evidence" value="ECO:0007669"/>
    <property type="project" value="UniProtKB-ARBA"/>
</dbReference>
<dbReference type="AlphaFoldDB" id="A0AAU4JZT5"/>
<sequence>MTDGSTPPAGARVLVITSPARGHLYPIVDAMLALRRRGHDIHIVTLASEVPMLADLGLSAAALPPELNDAELDDWRSPSRRERVRSIVAEVMSRIPTQFALADALIAERRPDLVVADFNAAGVQFAAERAGIPWAVWCPTFLPIFSGRGPMIGTGMLPGSGRRHRVRDEVMAFAGRALWDRLSLGPMNDARRSVGLPPIRHTDDLLRIAPLVINFVGPPIEHRRADWPDTLHLVGPSLWSPPAPVHPEIAAIDRPVALVTCSTEFQNDAHLAQTTLTALADTGLHVVVTCGDTDPAGFTRGPHTTILRNGPHDQILDKAVVAVTHGGLGVTQKAVARGVPVVVVPFGRDQHDVAARFAATGAGVRMSPGDLTPEAVHRAVLSALGRASAARAVAAQTDTDAGERAAVLIDDLIRRSN</sequence>
<dbReference type="RefSeq" id="WP_328856814.1">
    <property type="nucleotide sequence ID" value="NZ_CP108021.1"/>
</dbReference>
<evidence type="ECO:0000259" key="1">
    <source>
        <dbReference type="Pfam" id="PF06722"/>
    </source>
</evidence>
<keyword evidence="3" id="KW-1185">Reference proteome</keyword>
<dbReference type="PANTHER" id="PTHR48050:SF13">
    <property type="entry name" value="STEROL 3-BETA-GLUCOSYLTRANSFERASE UGT80A2"/>
    <property type="match status" value="1"/>
</dbReference>
<evidence type="ECO:0000313" key="2">
    <source>
        <dbReference type="EMBL" id="WUM19291.1"/>
    </source>
</evidence>
<evidence type="ECO:0000313" key="3">
    <source>
        <dbReference type="Proteomes" id="UP001432128"/>
    </source>
</evidence>
<dbReference type="Pfam" id="PF06722">
    <property type="entry name" value="EryCIII-like_C"/>
    <property type="match status" value="1"/>
</dbReference>
<dbReference type="InterPro" id="IPR050426">
    <property type="entry name" value="Glycosyltransferase_28"/>
</dbReference>
<name>A0AAU4JZT5_9NOCA</name>
<dbReference type="PANTHER" id="PTHR48050">
    <property type="entry name" value="STEROL 3-BETA-GLUCOSYLTRANSFERASE"/>
    <property type="match status" value="1"/>
</dbReference>
<proteinExistence type="predicted"/>
<dbReference type="CDD" id="cd03784">
    <property type="entry name" value="GT1_Gtf-like"/>
    <property type="match status" value="1"/>
</dbReference>
<dbReference type="Gene3D" id="3.40.50.2000">
    <property type="entry name" value="Glycogen Phosphorylase B"/>
    <property type="match status" value="2"/>
</dbReference>
<organism evidence="2 3">
    <name type="scientific">Williamsia herbipolensis</name>
    <dbReference type="NCBI Taxonomy" id="1603258"/>
    <lineage>
        <taxon>Bacteria</taxon>
        <taxon>Bacillati</taxon>
        <taxon>Actinomycetota</taxon>
        <taxon>Actinomycetes</taxon>
        <taxon>Mycobacteriales</taxon>
        <taxon>Nocardiaceae</taxon>
        <taxon>Williamsia</taxon>
    </lineage>
</organism>
<dbReference type="Proteomes" id="UP001432128">
    <property type="component" value="Chromosome"/>
</dbReference>